<gene>
    <name evidence="3" type="ORF">TPAC0785_LOCUS431</name>
</gene>
<protein>
    <submittedName>
        <fullName evidence="3">Uncharacterized protein</fullName>
    </submittedName>
</protein>
<dbReference type="AlphaFoldDB" id="A0A7S2QVD8"/>
<organism evidence="3">
    <name type="scientific">Triparma pacifica</name>
    <dbReference type="NCBI Taxonomy" id="91992"/>
    <lineage>
        <taxon>Eukaryota</taxon>
        <taxon>Sar</taxon>
        <taxon>Stramenopiles</taxon>
        <taxon>Ochrophyta</taxon>
        <taxon>Bolidophyceae</taxon>
        <taxon>Parmales</taxon>
        <taxon>Triparmaceae</taxon>
        <taxon>Triparma</taxon>
    </lineage>
</organism>
<dbReference type="EMBL" id="HBHE01000694">
    <property type="protein sequence ID" value="CAD9652887.1"/>
    <property type="molecule type" value="Transcribed_RNA"/>
</dbReference>
<feature type="compositionally biased region" description="Pro residues" evidence="2">
    <location>
        <begin position="1"/>
        <end position="17"/>
    </location>
</feature>
<sequence length="264" mass="28752">MPVSPPGSPDAPPPPPSSVNMATPHVSVMMSQDDVVMKKFGLSQDQLARAKVLRQMGVTEDDLQIAGQILSLMPPEPEKGMSDKAEVLMGYDSTRLNREKALRMLGVSEEELDVENEKILGSLGVDGRKRSFRLGRSVSAPLFTQGSKRGSWFSRKSSGGYHAGVQVEGGRKRGSSVMSNINSAFEGWNCTSAFGAVDEKEVEIAELKATSAQKDATIDVLRERLTRFMKENKELKAKLKEKEEAEEVAAATAADEGFKGWFGK</sequence>
<evidence type="ECO:0000256" key="1">
    <source>
        <dbReference type="SAM" id="Coils"/>
    </source>
</evidence>
<evidence type="ECO:0000313" key="3">
    <source>
        <dbReference type="EMBL" id="CAD9652887.1"/>
    </source>
</evidence>
<name>A0A7S2QVD8_9STRA</name>
<feature type="coiled-coil region" evidence="1">
    <location>
        <begin position="218"/>
        <end position="252"/>
    </location>
</feature>
<evidence type="ECO:0000256" key="2">
    <source>
        <dbReference type="SAM" id="MobiDB-lite"/>
    </source>
</evidence>
<feature type="region of interest" description="Disordered" evidence="2">
    <location>
        <begin position="1"/>
        <end position="21"/>
    </location>
</feature>
<accession>A0A7S2QVD8</accession>
<reference evidence="3" key="1">
    <citation type="submission" date="2021-01" db="EMBL/GenBank/DDBJ databases">
        <authorList>
            <person name="Corre E."/>
            <person name="Pelletier E."/>
            <person name="Niang G."/>
            <person name="Scheremetjew M."/>
            <person name="Finn R."/>
            <person name="Kale V."/>
            <person name="Holt S."/>
            <person name="Cochrane G."/>
            <person name="Meng A."/>
            <person name="Brown T."/>
            <person name="Cohen L."/>
        </authorList>
    </citation>
    <scope>NUCLEOTIDE SEQUENCE</scope>
    <source>
        <strain evidence="3">CCMP 1866</strain>
    </source>
</reference>
<keyword evidence="1" id="KW-0175">Coiled coil</keyword>
<proteinExistence type="predicted"/>